<feature type="binding site" evidence="8">
    <location>
        <position position="563"/>
    </location>
    <ligand>
        <name>[4Fe-4S] cluster</name>
        <dbReference type="ChEBI" id="CHEBI:49883"/>
    </ligand>
</feature>
<comment type="function">
    <text evidence="8">Converts 2C-methyl-D-erythritol 2,4-cyclodiphosphate (ME-2,4cPP) into 1-hydroxy-2-methyl-2-(E)-butenyl 4-diphosphate.</text>
</comment>
<comment type="caution">
    <text evidence="11">The sequence shown here is derived from an EMBL/GenBank/DDBJ whole genome shotgun (WGS) entry which is preliminary data.</text>
</comment>
<feature type="domain" description="IspG C-terminal" evidence="10">
    <location>
        <begin position="519"/>
        <end position="606"/>
    </location>
</feature>
<keyword evidence="4 8" id="KW-0408">Iron</keyword>
<dbReference type="InterPro" id="IPR004588">
    <property type="entry name" value="IspG_bac-typ"/>
</dbReference>
<comment type="pathway">
    <text evidence="8">Isoprenoid biosynthesis; isopentenyl diphosphate biosynthesis via DXP pathway; isopentenyl diphosphate from 1-deoxy-D-xylulose 5-phosphate: step 5/6.</text>
</comment>
<keyword evidence="1 8" id="KW-0004">4Fe-4S</keyword>
<organism evidence="11 12">
    <name type="scientific">Plebeiibacterium sediminum</name>
    <dbReference type="NCBI Taxonomy" id="2992112"/>
    <lineage>
        <taxon>Bacteria</taxon>
        <taxon>Pseudomonadati</taxon>
        <taxon>Bacteroidota</taxon>
        <taxon>Bacteroidia</taxon>
        <taxon>Marinilabiliales</taxon>
        <taxon>Marinilabiliaceae</taxon>
        <taxon>Plebeiibacterium</taxon>
    </lineage>
</organism>
<dbReference type="InterPro" id="IPR011005">
    <property type="entry name" value="Dihydropteroate_synth-like_sf"/>
</dbReference>
<dbReference type="Proteomes" id="UP001209229">
    <property type="component" value="Unassembled WGS sequence"/>
</dbReference>
<reference evidence="11" key="1">
    <citation type="submission" date="2022-10" db="EMBL/GenBank/DDBJ databases">
        <authorList>
            <person name="Yu W.X."/>
        </authorList>
    </citation>
    <scope>NUCLEOTIDE SEQUENCE</scope>
    <source>
        <strain evidence="11">AAT</strain>
    </source>
</reference>
<dbReference type="GO" id="GO:0016114">
    <property type="term" value="P:terpenoid biosynthetic process"/>
    <property type="evidence" value="ECO:0007669"/>
    <property type="project" value="InterPro"/>
</dbReference>
<evidence type="ECO:0000256" key="1">
    <source>
        <dbReference type="ARBA" id="ARBA00022485"/>
    </source>
</evidence>
<dbReference type="PANTHER" id="PTHR30454">
    <property type="entry name" value="4-HYDROXY-3-METHYLBUT-2-EN-1-YL DIPHOSPHATE SYNTHASE"/>
    <property type="match status" value="1"/>
</dbReference>
<keyword evidence="5 8" id="KW-0411">Iron-sulfur</keyword>
<evidence type="ECO:0000256" key="6">
    <source>
        <dbReference type="ARBA" id="ARBA00023229"/>
    </source>
</evidence>
<dbReference type="Gene3D" id="3.20.20.20">
    <property type="entry name" value="Dihydropteroate synthase-like"/>
    <property type="match status" value="1"/>
</dbReference>
<evidence type="ECO:0000259" key="10">
    <source>
        <dbReference type="Pfam" id="PF26540"/>
    </source>
</evidence>
<dbReference type="RefSeq" id="WP_301192320.1">
    <property type="nucleotide sequence ID" value="NZ_JAPDPJ010000064.1"/>
</dbReference>
<dbReference type="GO" id="GO:0005506">
    <property type="term" value="F:iron ion binding"/>
    <property type="evidence" value="ECO:0007669"/>
    <property type="project" value="InterPro"/>
</dbReference>
<evidence type="ECO:0000259" key="9">
    <source>
        <dbReference type="Pfam" id="PF04551"/>
    </source>
</evidence>
<sequence length="617" mass="68361">MSTDNYCIDIFNYKRYKTSEVNVGGVKIGGVNPIVVQSMTTTNTNDTSETIEQIKRICDAGGQIVRMTTQGRREANNLEHIRKGLTEDGYDVPLVADVHFNTNAAYIAAEFVEKVRINPGNFVDGAKRFAQIDYTDEEYVGELVQIREKLVPLLDICKKKGTALRIGTNHGSLSDRIMSKYGDTPMGMVESCMEFLRICVEEEFFTVVLSIKASNARIMVHTVRLLVQKMHDEGMNFPLHLGVTEAGEGEDGRIRSAVGIGTLLSDGIGDTIRVSLTEDPENEIPVANSIINHIAQKETHSPIKRIENVLYSPFEYKKRSSKVVNNIGGSCFPVVIGRSSDNDDAPDYVFVNSTSELQEGKSHIVDYDLWKQCENRVNVFPCIDVNKYLCTSDIQSDLIFLRLSYSQMSDEVIQKIQEAHNLVIVQDVESANSVAEQRAAFLLLQNSGIETPVVIYLNYKGVFLGDQQIAASCDAGPLFLDGFGDGLWIDSDDKTSSIVNSTAYSILQAARVRFSKPDYISCPGCGRTLFGLQKTTAMVKERTAHLKGLKIAVMGCIVNGPGEMADADYGYVGSGPGKITLYHQRQVIRKNIGEKEAVDELIKLIKEKGDWIEPEKN</sequence>
<feature type="binding site" evidence="8">
    <location>
        <position position="522"/>
    </location>
    <ligand>
        <name>[4Fe-4S] cluster</name>
        <dbReference type="ChEBI" id="CHEBI:49883"/>
    </ligand>
</feature>
<dbReference type="GO" id="GO:0141197">
    <property type="term" value="F:4-hydroxy-3-methylbut-2-enyl-diphosphate synthase activity (flavodoxin)"/>
    <property type="evidence" value="ECO:0007669"/>
    <property type="project" value="UniProtKB-EC"/>
</dbReference>
<dbReference type="FunFam" id="3.20.20.20:FF:000005">
    <property type="entry name" value="4-hydroxy-3-methylbut-2-en-1-yl diphosphate synthase (flavodoxin)"/>
    <property type="match status" value="1"/>
</dbReference>
<dbReference type="SUPFAM" id="SSF56014">
    <property type="entry name" value="Nitrite and sulphite reductase 4Fe-4S domain-like"/>
    <property type="match status" value="1"/>
</dbReference>
<keyword evidence="2 8" id="KW-0479">Metal-binding</keyword>
<evidence type="ECO:0000256" key="7">
    <source>
        <dbReference type="ARBA" id="ARBA00051119"/>
    </source>
</evidence>
<dbReference type="EMBL" id="JAPDPJ010000064">
    <property type="protein sequence ID" value="MCW3788763.1"/>
    <property type="molecule type" value="Genomic_DNA"/>
</dbReference>
<evidence type="ECO:0000313" key="11">
    <source>
        <dbReference type="EMBL" id="MCW3788763.1"/>
    </source>
</evidence>
<evidence type="ECO:0000256" key="2">
    <source>
        <dbReference type="ARBA" id="ARBA00022723"/>
    </source>
</evidence>
<dbReference type="InterPro" id="IPR058578">
    <property type="entry name" value="IspG_TIM"/>
</dbReference>
<evidence type="ECO:0000256" key="5">
    <source>
        <dbReference type="ARBA" id="ARBA00023014"/>
    </source>
</evidence>
<evidence type="ECO:0000256" key="8">
    <source>
        <dbReference type="HAMAP-Rule" id="MF_00159"/>
    </source>
</evidence>
<name>A0AAE3SI34_9BACT</name>
<dbReference type="HAMAP" id="MF_00159">
    <property type="entry name" value="IspG"/>
    <property type="match status" value="1"/>
</dbReference>
<dbReference type="GO" id="GO:0046429">
    <property type="term" value="F:4-hydroxy-3-methylbut-2-en-1-yl diphosphate synthase activity (ferredoxin)"/>
    <property type="evidence" value="ECO:0007669"/>
    <property type="project" value="UniProtKB-UniRule"/>
</dbReference>
<proteinExistence type="inferred from homology"/>
<feature type="binding site" evidence="8">
    <location>
        <position position="525"/>
    </location>
    <ligand>
        <name>[4Fe-4S] cluster</name>
        <dbReference type="ChEBI" id="CHEBI:49883"/>
    </ligand>
</feature>
<dbReference type="PIRSF" id="PIRSF037336">
    <property type="entry name" value="IspG_like"/>
    <property type="match status" value="1"/>
</dbReference>
<comment type="similarity">
    <text evidence="8">Belongs to the IspG family.</text>
</comment>
<dbReference type="PANTHER" id="PTHR30454:SF0">
    <property type="entry name" value="4-HYDROXY-3-METHYLBUT-2-EN-1-YL DIPHOSPHATE SYNTHASE (FERREDOXIN), CHLOROPLASTIC"/>
    <property type="match status" value="1"/>
</dbReference>
<dbReference type="FunFam" id="3.30.413.10:FF:000006">
    <property type="entry name" value="4-hydroxy-3-methylbut-2-en-1-yl diphosphate synthase (flavodoxin)"/>
    <property type="match status" value="1"/>
</dbReference>
<dbReference type="InterPro" id="IPR017178">
    <property type="entry name" value="IspG_atypical"/>
</dbReference>
<comment type="catalytic activity">
    <reaction evidence="7">
        <text>(2E)-4-hydroxy-3-methylbut-2-enyl diphosphate + 2 oxidized [2Fe-2S]-[ferredoxin] + H2O = 2-C-methyl-D-erythritol 2,4-cyclic diphosphate + 2 reduced [2Fe-2S]-[ferredoxin] + H(+)</text>
        <dbReference type="Rhea" id="RHEA:26119"/>
        <dbReference type="Rhea" id="RHEA-COMP:10000"/>
        <dbReference type="Rhea" id="RHEA-COMP:10001"/>
        <dbReference type="ChEBI" id="CHEBI:15377"/>
        <dbReference type="ChEBI" id="CHEBI:15378"/>
        <dbReference type="ChEBI" id="CHEBI:33737"/>
        <dbReference type="ChEBI" id="CHEBI:33738"/>
        <dbReference type="ChEBI" id="CHEBI:58483"/>
        <dbReference type="ChEBI" id="CHEBI:128753"/>
        <dbReference type="EC" id="1.17.7.1"/>
    </reaction>
</comment>
<comment type="cofactor">
    <cofactor evidence="8">
        <name>[4Fe-4S] cluster</name>
        <dbReference type="ChEBI" id="CHEBI:49883"/>
    </cofactor>
    <text evidence="8">Binds 1 [4Fe-4S] cluster.</text>
</comment>
<accession>A0AAE3SI34</accession>
<feature type="domain" description="IspG TIM-barrel" evidence="9">
    <location>
        <begin position="18"/>
        <end position="287"/>
    </location>
</feature>
<keyword evidence="3 8" id="KW-0560">Oxidoreductase</keyword>
<dbReference type="GO" id="GO:0019288">
    <property type="term" value="P:isopentenyl diphosphate biosynthetic process, methylerythritol 4-phosphate pathway"/>
    <property type="evidence" value="ECO:0007669"/>
    <property type="project" value="UniProtKB-UniRule"/>
</dbReference>
<evidence type="ECO:0000256" key="3">
    <source>
        <dbReference type="ARBA" id="ARBA00023002"/>
    </source>
</evidence>
<evidence type="ECO:0000313" key="12">
    <source>
        <dbReference type="Proteomes" id="UP001209229"/>
    </source>
</evidence>
<dbReference type="NCBIfam" id="TIGR00612">
    <property type="entry name" value="ispG_gcpE"/>
    <property type="match status" value="1"/>
</dbReference>
<protein>
    <recommendedName>
        <fullName evidence="8">4-hydroxy-3-methylbut-2-en-1-yl diphosphate synthase (flavodoxin)</fullName>
        <ecNumber evidence="8">1.17.7.3</ecNumber>
    </recommendedName>
    <alternativeName>
        <fullName evidence="8">1-hydroxy-2-methyl-2-(E)-butenyl 4-diphosphate synthase</fullName>
    </alternativeName>
</protein>
<gene>
    <name evidence="8 11" type="primary">ispG</name>
    <name evidence="11" type="ORF">OM075_19995</name>
</gene>
<dbReference type="InterPro" id="IPR058579">
    <property type="entry name" value="IspG_C"/>
</dbReference>
<keyword evidence="12" id="KW-1185">Reference proteome</keyword>
<keyword evidence="6 8" id="KW-0414">Isoprene biosynthesis</keyword>
<dbReference type="AlphaFoldDB" id="A0AAE3SI34"/>
<dbReference type="Pfam" id="PF26540">
    <property type="entry name" value="GcpE_C"/>
    <property type="match status" value="1"/>
</dbReference>
<dbReference type="InterPro" id="IPR045854">
    <property type="entry name" value="NO2/SO3_Rdtase_4Fe4S_sf"/>
</dbReference>
<feature type="binding site" evidence="8">
    <location>
        <position position="556"/>
    </location>
    <ligand>
        <name>[4Fe-4S] cluster</name>
        <dbReference type="ChEBI" id="CHEBI:49883"/>
    </ligand>
</feature>
<dbReference type="Gene3D" id="3.30.413.10">
    <property type="entry name" value="Sulfite Reductase Hemoprotein, domain 1"/>
    <property type="match status" value="1"/>
</dbReference>
<dbReference type="GO" id="GO:0051539">
    <property type="term" value="F:4 iron, 4 sulfur cluster binding"/>
    <property type="evidence" value="ECO:0007669"/>
    <property type="project" value="UniProtKB-UniRule"/>
</dbReference>
<dbReference type="EC" id="1.17.7.3" evidence="8"/>
<comment type="catalytic activity">
    <reaction evidence="8">
        <text>(2E)-4-hydroxy-3-methylbut-2-enyl diphosphate + oxidized [flavodoxin] + H2O + 2 H(+) = 2-C-methyl-D-erythritol 2,4-cyclic diphosphate + reduced [flavodoxin]</text>
        <dbReference type="Rhea" id="RHEA:43604"/>
        <dbReference type="Rhea" id="RHEA-COMP:10622"/>
        <dbReference type="Rhea" id="RHEA-COMP:10623"/>
        <dbReference type="ChEBI" id="CHEBI:15377"/>
        <dbReference type="ChEBI" id="CHEBI:15378"/>
        <dbReference type="ChEBI" id="CHEBI:57618"/>
        <dbReference type="ChEBI" id="CHEBI:58210"/>
        <dbReference type="ChEBI" id="CHEBI:58483"/>
        <dbReference type="ChEBI" id="CHEBI:128753"/>
        <dbReference type="EC" id="1.17.7.3"/>
    </reaction>
</comment>
<evidence type="ECO:0000256" key="4">
    <source>
        <dbReference type="ARBA" id="ARBA00023004"/>
    </source>
</evidence>
<dbReference type="Pfam" id="PF04551">
    <property type="entry name" value="GcpE"/>
    <property type="match status" value="1"/>
</dbReference>